<keyword evidence="2 6" id="KW-0812">Transmembrane</keyword>
<organism evidence="8 9">
    <name type="scientific">Polyrhizophydium stewartii</name>
    <dbReference type="NCBI Taxonomy" id="2732419"/>
    <lineage>
        <taxon>Eukaryota</taxon>
        <taxon>Fungi</taxon>
        <taxon>Fungi incertae sedis</taxon>
        <taxon>Chytridiomycota</taxon>
        <taxon>Chytridiomycota incertae sedis</taxon>
        <taxon>Chytridiomycetes</taxon>
        <taxon>Rhizophydiales</taxon>
        <taxon>Rhizophydiales incertae sedis</taxon>
        <taxon>Polyrhizophydium</taxon>
    </lineage>
</organism>
<gene>
    <name evidence="8" type="ORF">HK105_201684</name>
</gene>
<feature type="domain" description="Cyclic nucleotide-binding" evidence="7">
    <location>
        <begin position="894"/>
        <end position="979"/>
    </location>
</feature>
<dbReference type="PROSITE" id="PS50042">
    <property type="entry name" value="CNMP_BINDING_3"/>
    <property type="match status" value="1"/>
</dbReference>
<feature type="region of interest" description="Disordered" evidence="5">
    <location>
        <begin position="93"/>
        <end position="124"/>
    </location>
</feature>
<evidence type="ECO:0000256" key="5">
    <source>
        <dbReference type="SAM" id="MobiDB-lite"/>
    </source>
</evidence>
<evidence type="ECO:0000256" key="1">
    <source>
        <dbReference type="ARBA" id="ARBA00004141"/>
    </source>
</evidence>
<feature type="region of interest" description="Disordered" evidence="5">
    <location>
        <begin position="147"/>
        <end position="180"/>
    </location>
</feature>
<feature type="transmembrane region" description="Helical" evidence="6">
    <location>
        <begin position="330"/>
        <end position="350"/>
    </location>
</feature>
<dbReference type="InterPro" id="IPR011547">
    <property type="entry name" value="SLC26A/SulP_dom"/>
</dbReference>
<dbReference type="Pfam" id="PF00027">
    <property type="entry name" value="cNMP_binding"/>
    <property type="match status" value="1"/>
</dbReference>
<dbReference type="InterPro" id="IPR036513">
    <property type="entry name" value="STAS_dom_sf"/>
</dbReference>
<proteinExistence type="predicted"/>
<reference evidence="8 9" key="1">
    <citation type="submission" date="2023-09" db="EMBL/GenBank/DDBJ databases">
        <title>Pangenome analysis of Batrachochytrium dendrobatidis and related Chytrids.</title>
        <authorList>
            <person name="Yacoub M.N."/>
            <person name="Stajich J.E."/>
            <person name="James T.Y."/>
        </authorList>
    </citation>
    <scope>NUCLEOTIDE SEQUENCE [LARGE SCALE GENOMIC DNA]</scope>
    <source>
        <strain evidence="8 9">JEL0888</strain>
    </source>
</reference>
<comment type="caution">
    <text evidence="8">The sequence shown here is derived from an EMBL/GenBank/DDBJ whole genome shotgun (WGS) entry which is preliminary data.</text>
</comment>
<feature type="transmembrane region" description="Helical" evidence="6">
    <location>
        <begin position="465"/>
        <end position="484"/>
    </location>
</feature>
<feature type="transmembrane region" description="Helical" evidence="6">
    <location>
        <begin position="362"/>
        <end position="385"/>
    </location>
</feature>
<dbReference type="EMBL" id="JADGIZ020000005">
    <property type="protein sequence ID" value="KAL2918850.1"/>
    <property type="molecule type" value="Genomic_DNA"/>
</dbReference>
<evidence type="ECO:0000256" key="4">
    <source>
        <dbReference type="ARBA" id="ARBA00023136"/>
    </source>
</evidence>
<feature type="transmembrane region" description="Helical" evidence="6">
    <location>
        <begin position="295"/>
        <end position="318"/>
    </location>
</feature>
<feature type="transmembrane region" description="Helical" evidence="6">
    <location>
        <begin position="234"/>
        <end position="255"/>
    </location>
</feature>
<dbReference type="Pfam" id="PF00916">
    <property type="entry name" value="Sulfate_transp"/>
    <property type="match status" value="1"/>
</dbReference>
<dbReference type="Proteomes" id="UP001527925">
    <property type="component" value="Unassembled WGS sequence"/>
</dbReference>
<evidence type="ECO:0000259" key="7">
    <source>
        <dbReference type="PROSITE" id="PS50042"/>
    </source>
</evidence>
<feature type="transmembrane region" description="Helical" evidence="6">
    <location>
        <begin position="200"/>
        <end position="222"/>
    </location>
</feature>
<feature type="compositionally biased region" description="Pro residues" evidence="5">
    <location>
        <begin position="95"/>
        <end position="110"/>
    </location>
</feature>
<dbReference type="InterPro" id="IPR014710">
    <property type="entry name" value="RmlC-like_jellyroll"/>
</dbReference>
<feature type="transmembrane region" description="Helical" evidence="6">
    <location>
        <begin position="628"/>
        <end position="645"/>
    </location>
</feature>
<feature type="transmembrane region" description="Helical" evidence="6">
    <location>
        <begin position="590"/>
        <end position="621"/>
    </location>
</feature>
<dbReference type="CDD" id="cd00038">
    <property type="entry name" value="CAP_ED"/>
    <property type="match status" value="1"/>
</dbReference>
<sequence length="1014" mass="109523">MPNCLVAARRPPAAADPTTTRAALRPRGHAPVAPPGDFAPASLPASAVRQQTLSWAYRELRLARRSDPLLDSSDPDGRGLSPTSLLTEQVLLRSPPQPAQPPSASSPPLPEIRRGRRHRQHRPPQLAQLPAAGPALSSGDLSASLAFGVDGDGANMDTGAGDDTEDPPSSDYDGAESPSTKSWFSADNVRDIALTGIKSIPAVCLAVILNLLDAMSYGIIIFPASDTHVPESAAQSGISMFLASSVISQVILTCGGSAFRGVVGSMMIEVVPFLHIICATIEAEMTGAHSHAITATIMVAYAMSTIMTGVVFLLLGIFKLGNLIQFFPRHILVGCIGGIGLFLLFTGIEVTADVKPALSLDYIWAIFEPAALRLWGSSLSVALLLKMIQQFVAHPLLVPAFYLAVPAAFYAIVLALGISLDTLRHERWLFDLPSASETPFWTYFTYIDMSAVDWRAVFATIPTQLALTFFGILHVPINVPALAVSTKQDVDLSWEIVGHGLTNVAAGLMFSPQNYLVYSNSLLYVRSGGDSRVSGVLLALATAALWIKGGAVIGFVPTIVVGSLIFHLGIDLLLESVVHTWFVGMHPLEYATILLIVGIMGGIGFTEGVVAGIVLACVFFGMDLRREVALSHALTHATVAVVMYSRRSIIRDSFSGSQLRSTVHRLYRQQIFLDNCVGAYIQDVFVAHPATKFVLLDFSLINGIDYSALESFQRTKRLISNHNSHLVFCGLGPLYNDVVKSGVFDAADDDDVESDQDGRISRGDFEDALPANVHSFATLNEALEWCENVLLETFYTKSQRTLGGAPAAVPIPDNGGLAIPAPSPFSSATPRMRRAEQIASFVLQEHPPADPARRRELARPVSVLLQAFSEISSLETLLADLCGSNFELVEARRGESLFNVGDPATELFVIEEGELVMAIPGRESALGEAAGGERVVETLLPGTMVGELEMFSERPRMCRLYATQDALLWKLSRDAFDALCHDHPALMITFVTKIALSFDSVRFYNVLRHWGQLR</sequence>
<feature type="compositionally biased region" description="Low complexity" evidence="5">
    <location>
        <begin position="7"/>
        <end position="25"/>
    </location>
</feature>
<feature type="region of interest" description="Disordered" evidence="5">
    <location>
        <begin position="1"/>
        <end position="42"/>
    </location>
</feature>
<dbReference type="PANTHER" id="PTHR43310:SF4">
    <property type="entry name" value="AFR304WP"/>
    <property type="match status" value="1"/>
</dbReference>
<dbReference type="SUPFAM" id="SSF51206">
    <property type="entry name" value="cAMP-binding domain-like"/>
    <property type="match status" value="1"/>
</dbReference>
<keyword evidence="3 6" id="KW-1133">Transmembrane helix</keyword>
<evidence type="ECO:0000256" key="6">
    <source>
        <dbReference type="SAM" id="Phobius"/>
    </source>
</evidence>
<dbReference type="InterPro" id="IPR000595">
    <property type="entry name" value="cNMP-bd_dom"/>
</dbReference>
<dbReference type="InterPro" id="IPR052706">
    <property type="entry name" value="Membrane-Transporter-like"/>
</dbReference>
<dbReference type="InterPro" id="IPR018490">
    <property type="entry name" value="cNMP-bd_dom_sf"/>
</dbReference>
<keyword evidence="4 6" id="KW-0472">Membrane</keyword>
<feature type="transmembrane region" description="Helical" evidence="6">
    <location>
        <begin position="397"/>
        <end position="420"/>
    </location>
</feature>
<name>A0ABR4NH41_9FUNG</name>
<feature type="transmembrane region" description="Helical" evidence="6">
    <location>
        <begin position="537"/>
        <end position="570"/>
    </location>
</feature>
<feature type="transmembrane region" description="Helical" evidence="6">
    <location>
        <begin position="262"/>
        <end position="283"/>
    </location>
</feature>
<comment type="subcellular location">
    <subcellularLocation>
        <location evidence="1">Membrane</location>
        <topology evidence="1">Multi-pass membrane protein</topology>
    </subcellularLocation>
</comment>
<dbReference type="SMART" id="SM00100">
    <property type="entry name" value="cNMP"/>
    <property type="match status" value="1"/>
</dbReference>
<protein>
    <recommendedName>
        <fullName evidence="7">Cyclic nucleotide-binding domain-containing protein</fullName>
    </recommendedName>
</protein>
<accession>A0ABR4NH41</accession>
<dbReference type="Gene3D" id="3.30.750.24">
    <property type="entry name" value="STAS domain"/>
    <property type="match status" value="1"/>
</dbReference>
<dbReference type="PANTHER" id="PTHR43310">
    <property type="entry name" value="SULFATE TRANSPORTER YBAR-RELATED"/>
    <property type="match status" value="1"/>
</dbReference>
<dbReference type="Gene3D" id="2.60.120.10">
    <property type="entry name" value="Jelly Rolls"/>
    <property type="match status" value="1"/>
</dbReference>
<keyword evidence="9" id="KW-1185">Reference proteome</keyword>
<evidence type="ECO:0000313" key="8">
    <source>
        <dbReference type="EMBL" id="KAL2918850.1"/>
    </source>
</evidence>
<evidence type="ECO:0000313" key="9">
    <source>
        <dbReference type="Proteomes" id="UP001527925"/>
    </source>
</evidence>
<evidence type="ECO:0000256" key="3">
    <source>
        <dbReference type="ARBA" id="ARBA00022989"/>
    </source>
</evidence>
<evidence type="ECO:0000256" key="2">
    <source>
        <dbReference type="ARBA" id="ARBA00022692"/>
    </source>
</evidence>